<feature type="chain" id="PRO_5034895303" evidence="1">
    <location>
        <begin position="24"/>
        <end position="119"/>
    </location>
</feature>
<name>A0A8E2JID6_9PEZI</name>
<keyword evidence="1" id="KW-0732">Signal</keyword>
<evidence type="ECO:0000313" key="2">
    <source>
        <dbReference type="EMBL" id="OCK83104.1"/>
    </source>
</evidence>
<gene>
    <name evidence="2" type="ORF">K432DRAFT_379809</name>
</gene>
<organism evidence="2 3">
    <name type="scientific">Lepidopterella palustris CBS 459.81</name>
    <dbReference type="NCBI Taxonomy" id="1314670"/>
    <lineage>
        <taxon>Eukaryota</taxon>
        <taxon>Fungi</taxon>
        <taxon>Dikarya</taxon>
        <taxon>Ascomycota</taxon>
        <taxon>Pezizomycotina</taxon>
        <taxon>Dothideomycetes</taxon>
        <taxon>Pleosporomycetidae</taxon>
        <taxon>Mytilinidiales</taxon>
        <taxon>Argynnaceae</taxon>
        <taxon>Lepidopterella</taxon>
    </lineage>
</organism>
<evidence type="ECO:0000313" key="3">
    <source>
        <dbReference type="Proteomes" id="UP000250266"/>
    </source>
</evidence>
<dbReference type="EMBL" id="KV744869">
    <property type="protein sequence ID" value="OCK83104.1"/>
    <property type="molecule type" value="Genomic_DNA"/>
</dbReference>
<feature type="signal peptide" evidence="1">
    <location>
        <begin position="1"/>
        <end position="23"/>
    </location>
</feature>
<accession>A0A8E2JID6</accession>
<proteinExistence type="predicted"/>
<sequence>MRFIPTIFVSLIDSTALAKAVLAANYEHGHEHDHEHSYLTVAEANDIATRWLHLWDSNAVSGISGLTSILPPNITSYDEAFGGPIFGYKHFSTPSLILATTPHSTSSNSLYSPSIPATR</sequence>
<evidence type="ECO:0000256" key="1">
    <source>
        <dbReference type="SAM" id="SignalP"/>
    </source>
</evidence>
<dbReference type="OrthoDB" id="3526850at2759"/>
<reference evidence="2 3" key="1">
    <citation type="journal article" date="2016" name="Nat. Commun.">
        <title>Ectomycorrhizal ecology is imprinted in the genome of the dominant symbiotic fungus Cenococcum geophilum.</title>
        <authorList>
            <consortium name="DOE Joint Genome Institute"/>
            <person name="Peter M."/>
            <person name="Kohler A."/>
            <person name="Ohm R.A."/>
            <person name="Kuo A."/>
            <person name="Krutzmann J."/>
            <person name="Morin E."/>
            <person name="Arend M."/>
            <person name="Barry K.W."/>
            <person name="Binder M."/>
            <person name="Choi C."/>
            <person name="Clum A."/>
            <person name="Copeland A."/>
            <person name="Grisel N."/>
            <person name="Haridas S."/>
            <person name="Kipfer T."/>
            <person name="LaButti K."/>
            <person name="Lindquist E."/>
            <person name="Lipzen A."/>
            <person name="Maire R."/>
            <person name="Meier B."/>
            <person name="Mihaltcheva S."/>
            <person name="Molinier V."/>
            <person name="Murat C."/>
            <person name="Poggeler S."/>
            <person name="Quandt C.A."/>
            <person name="Sperisen C."/>
            <person name="Tritt A."/>
            <person name="Tisserant E."/>
            <person name="Crous P.W."/>
            <person name="Henrissat B."/>
            <person name="Nehls U."/>
            <person name="Egli S."/>
            <person name="Spatafora J.W."/>
            <person name="Grigoriev I.V."/>
            <person name="Martin F.M."/>
        </authorList>
    </citation>
    <scope>NUCLEOTIDE SEQUENCE [LARGE SCALE GENOMIC DNA]</scope>
    <source>
        <strain evidence="2 3">CBS 459.81</strain>
    </source>
</reference>
<dbReference type="AlphaFoldDB" id="A0A8E2JID6"/>
<keyword evidence="3" id="KW-1185">Reference proteome</keyword>
<protein>
    <submittedName>
        <fullName evidence="2">Uncharacterized protein</fullName>
    </submittedName>
</protein>
<dbReference type="Proteomes" id="UP000250266">
    <property type="component" value="Unassembled WGS sequence"/>
</dbReference>